<protein>
    <submittedName>
        <fullName evidence="2">Uncharacterized protein</fullName>
    </submittedName>
</protein>
<feature type="transmembrane region" description="Helical" evidence="1">
    <location>
        <begin position="7"/>
        <end position="27"/>
    </location>
</feature>
<dbReference type="EMBL" id="CP159342">
    <property type="protein sequence ID" value="XCH76781.1"/>
    <property type="molecule type" value="Genomic_DNA"/>
</dbReference>
<name>A0AAU7MF90_9ACTN</name>
<evidence type="ECO:0000256" key="1">
    <source>
        <dbReference type="SAM" id="Phobius"/>
    </source>
</evidence>
<accession>A0AAU7MF90</accession>
<proteinExistence type="predicted"/>
<evidence type="ECO:0000313" key="2">
    <source>
        <dbReference type="EMBL" id="XBP96077.1"/>
    </source>
</evidence>
<evidence type="ECO:0000313" key="3">
    <source>
        <dbReference type="EMBL" id="XCH76781.1"/>
    </source>
</evidence>
<organism evidence="2">
    <name type="scientific">Micromonospora sp. CCTCC AA 2012012</name>
    <dbReference type="NCBI Taxonomy" id="3111921"/>
    <lineage>
        <taxon>Bacteria</taxon>
        <taxon>Bacillati</taxon>
        <taxon>Actinomycetota</taxon>
        <taxon>Actinomycetes</taxon>
        <taxon>Micromonosporales</taxon>
        <taxon>Micromonosporaceae</taxon>
        <taxon>Micromonospora</taxon>
    </lineage>
</organism>
<keyword evidence="1" id="KW-0472">Membrane</keyword>
<gene>
    <name evidence="3" type="ORF">ABUL08_12025</name>
    <name evidence="2" type="ORF">VK199_11975</name>
</gene>
<dbReference type="AlphaFoldDB" id="A0AAU7MF90"/>
<dbReference type="RefSeq" id="WP_350937477.1">
    <property type="nucleotide sequence ID" value="NZ_CP157762.1"/>
</dbReference>
<keyword evidence="1" id="KW-0812">Transmembrane</keyword>
<reference evidence="3" key="2">
    <citation type="submission" date="2024-06" db="EMBL/GenBank/DDBJ databases">
        <title>Micromonospora mangrovi CCTCC AA 2012012 genome sequences.</title>
        <authorList>
            <person name="Gao J."/>
        </authorList>
    </citation>
    <scope>NUCLEOTIDE SEQUENCE</scope>
    <source>
        <strain evidence="3">CCTCC AA 2012012</strain>
    </source>
</reference>
<dbReference type="EMBL" id="CP157762">
    <property type="protein sequence ID" value="XBP96077.1"/>
    <property type="molecule type" value="Genomic_DNA"/>
</dbReference>
<feature type="transmembrane region" description="Helical" evidence="1">
    <location>
        <begin position="33"/>
        <end position="54"/>
    </location>
</feature>
<keyword evidence="1" id="KW-1133">Transmembrane helix</keyword>
<reference evidence="2" key="1">
    <citation type="submission" date="2024-01" db="EMBL/GenBank/DDBJ databases">
        <title>The genome sequence of Micromonospora mangrovi CCTCC AA 2012012.</title>
        <authorList>
            <person name="Gao J."/>
        </authorList>
    </citation>
    <scope>NUCLEOTIDE SEQUENCE</scope>
    <source>
        <strain evidence="2">CCTCC AA 2012012</strain>
    </source>
</reference>
<sequence>MARRKGSLVQVLVGFGLAAVAIIALLVGDLSEGAHTVALIVLALGIGVGSIGLGRTLTNR</sequence>